<feature type="region of interest" description="Disordered" evidence="2">
    <location>
        <begin position="256"/>
        <end position="279"/>
    </location>
</feature>
<dbReference type="PATRIC" id="fig|59750.3.peg.7046"/>
<protein>
    <recommendedName>
        <fullName evidence="3">PPE domain-containing protein</fullName>
    </recommendedName>
</protein>
<evidence type="ECO:0000259" key="3">
    <source>
        <dbReference type="Pfam" id="PF00823"/>
    </source>
</evidence>
<evidence type="ECO:0000313" key="5">
    <source>
        <dbReference type="Proteomes" id="UP000070612"/>
    </source>
</evidence>
<dbReference type="SUPFAM" id="SSF140459">
    <property type="entry name" value="PE/PPE dimer-like"/>
    <property type="match status" value="1"/>
</dbReference>
<reference evidence="4 5" key="1">
    <citation type="submission" date="2015-07" db="EMBL/GenBank/DDBJ databases">
        <title>A draft genome sequence of Mycobacterium wolinskyi.</title>
        <authorList>
            <person name="de Man T.J."/>
            <person name="Perry K.A."/>
            <person name="Coulliette A.D."/>
            <person name="Jensen B."/>
            <person name="Toney N.C."/>
            <person name="Limbago B.M."/>
            <person name="Noble-Wang J."/>
        </authorList>
    </citation>
    <scope>NUCLEOTIDE SEQUENCE [LARGE SCALE GENOMIC DNA]</scope>
    <source>
        <strain evidence="4 5">CDC_01</strain>
    </source>
</reference>
<comment type="caution">
    <text evidence="4">The sequence shown here is derived from an EMBL/GenBank/DDBJ whole genome shotgun (WGS) entry which is preliminary data.</text>
</comment>
<dbReference type="Pfam" id="PF00823">
    <property type="entry name" value="PPE"/>
    <property type="match status" value="1"/>
</dbReference>
<comment type="similarity">
    <text evidence="1">Belongs to the mycobacterial PPE family.</text>
</comment>
<dbReference type="InterPro" id="IPR000030">
    <property type="entry name" value="PPE_dom"/>
</dbReference>
<dbReference type="AlphaFoldDB" id="A0A132PMI7"/>
<evidence type="ECO:0000256" key="2">
    <source>
        <dbReference type="SAM" id="MobiDB-lite"/>
    </source>
</evidence>
<dbReference type="Proteomes" id="UP000070612">
    <property type="component" value="Unassembled WGS sequence"/>
</dbReference>
<dbReference type="STRING" id="59750.AWC31_18215"/>
<proteinExistence type="inferred from homology"/>
<feature type="domain" description="PPE" evidence="3">
    <location>
        <begin position="8"/>
        <end position="171"/>
    </location>
</feature>
<dbReference type="Gene3D" id="1.20.1260.20">
    <property type="entry name" value="PPE superfamily"/>
    <property type="match status" value="1"/>
</dbReference>
<sequence length="360" mass="36027">MGYTGVVWESRSTEQLARDLTEGPGPSSVGDAGAAWVRVANGFNAAATEYTQLLDRVRTSWESQHAPDVLARLQELGDWLQAKALNAAANGQRAEQAAVAATVAILAMPSVSEAVEGEAQRDMMASLAAYNGAVLTGSFAEFDAAATADQANAAAVMQQYENAVAPLATAWEEPLPPEVAKGDAAAAERAAAAAAAGAAGGTAGAGGGGYAPPPMPLGPHAGRGVSGSERPSNSGRVSAVSPAAASTMAGAPYAPMAGLARGQDGGRDHESMYPPEVLEGGGEAAAGLAANGSTWLPATGINDTPILVDSVSWGPDTAAFDGLADPGTAPDEFADDSRTLEQVSDSWVSPAVIGASSEEP</sequence>
<keyword evidence="5" id="KW-1185">Reference proteome</keyword>
<dbReference type="RefSeq" id="WP_067849908.1">
    <property type="nucleotide sequence ID" value="NZ_LGTW01000008.1"/>
</dbReference>
<evidence type="ECO:0000313" key="4">
    <source>
        <dbReference type="EMBL" id="KWX23513.1"/>
    </source>
</evidence>
<name>A0A132PMI7_9MYCO</name>
<dbReference type="InterPro" id="IPR038332">
    <property type="entry name" value="PPE_sf"/>
</dbReference>
<feature type="region of interest" description="Disordered" evidence="2">
    <location>
        <begin position="319"/>
        <end position="360"/>
    </location>
</feature>
<feature type="region of interest" description="Disordered" evidence="2">
    <location>
        <begin position="210"/>
        <end position="243"/>
    </location>
</feature>
<gene>
    <name evidence="4" type="ORF">AFM11_14685</name>
</gene>
<organism evidence="4 5">
    <name type="scientific">Mycolicibacterium wolinskyi</name>
    <dbReference type="NCBI Taxonomy" id="59750"/>
    <lineage>
        <taxon>Bacteria</taxon>
        <taxon>Bacillati</taxon>
        <taxon>Actinomycetota</taxon>
        <taxon>Actinomycetes</taxon>
        <taxon>Mycobacteriales</taxon>
        <taxon>Mycobacteriaceae</taxon>
        <taxon>Mycolicibacterium</taxon>
    </lineage>
</organism>
<accession>A0A132PMI7</accession>
<evidence type="ECO:0000256" key="1">
    <source>
        <dbReference type="ARBA" id="ARBA00010652"/>
    </source>
</evidence>
<dbReference type="EMBL" id="LGTW01000008">
    <property type="protein sequence ID" value="KWX23513.1"/>
    <property type="molecule type" value="Genomic_DNA"/>
</dbReference>